<evidence type="ECO:0008006" key="9">
    <source>
        <dbReference type="Google" id="ProtNLM"/>
    </source>
</evidence>
<keyword evidence="5 6" id="KW-0472">Membrane</keyword>
<feature type="transmembrane region" description="Helical" evidence="6">
    <location>
        <begin position="35"/>
        <end position="57"/>
    </location>
</feature>
<dbReference type="PANTHER" id="PTHR21716">
    <property type="entry name" value="TRANSMEMBRANE PROTEIN"/>
    <property type="match status" value="1"/>
</dbReference>
<dbReference type="OrthoDB" id="5970161at2759"/>
<dbReference type="EMBL" id="LNIX01000004">
    <property type="protein sequence ID" value="OXA56390.1"/>
    <property type="molecule type" value="Genomic_DNA"/>
</dbReference>
<dbReference type="GO" id="GO:0016020">
    <property type="term" value="C:membrane"/>
    <property type="evidence" value="ECO:0007669"/>
    <property type="project" value="UniProtKB-SubCell"/>
</dbReference>
<sequence>MEHPHKIRSTLSLSDLRSRNLSSLLPSGHDKALKYAFYNVIALVLTGLSIVGLWAVYCILEPFIKSLLWALLCGSVLYPFKRKLVETTNGWMSRVKSSKVPFVLQVLSSPVIIADSVSDQIGDYVSNYWKSIGGAFVSFFATYLIYHNPPVTLGLMLQWIISTLYSIVYTVLGCVRSEIVFALIIAYGGLIIHTIMIKSRIITAPKTETTLGLPDQPKDEVSKDVPDNITVTQSGGRMEVSEMELLILKVLSIVTWTVTFLFICRNLPFTILLPFLVCMGAGTTAYFRQKTTQSSYAIPHISMLATKLVLGIGKSPKLIRSQSFDTTGLPFSPSTPKLRGENLRETVLLQNIQASKLVSPDQTDTNTPIQEEDISEDETDYALIDSNKFLYGVFLACLVVQVWHHLWLARLLPIPVLYYGIKKLCFKFGIIEFLKKNVRDPVASFYENEKDELSENVFPLPVRVLLRIMSIADRKLCEFCEAYLDPVASTVILVAVLIITVLFFVFAATQVYLEGVHLARVSIDLVNSTVSQHPEISEMLPEGWESMMGSAVDNAYVYGKEYITNTIRDSIEEKDPQKAREIENQVIELWDKIYLSWNKTWEGTSNNSKMEFDDPDGGSGIEWNELLETGKTVPKLLDYSVFLDYAKANFGTMMSVVETAWGILIGNISIALSALMSIFSVVFGGGSAIVNLMLNFIVFFTALFYLLNSSTSVYKPVEIFRSSIPGDVNSVFTASLKMATFYGMWTWLIHSLFQINIVFVPSLLATLFGAVPLLPPYWAALPAVLELFLIHGEWTLAILMMIAQISPISMVDTQIYSEIKGGGHPYLTGLAVAGGIFYFGMQGAIVGPVILCCVVVSVKMGSTFLQDTGDKPTPATPT</sequence>
<evidence type="ECO:0000313" key="8">
    <source>
        <dbReference type="Proteomes" id="UP000198287"/>
    </source>
</evidence>
<keyword evidence="3 6" id="KW-0812">Transmembrane</keyword>
<comment type="similarity">
    <text evidence="2">Belongs to the autoinducer-2 exporter (AI-2E) (TC 2.A.86) family.</text>
</comment>
<accession>A0A226EGD8</accession>
<name>A0A226EGD8_FOLCA</name>
<comment type="subcellular location">
    <subcellularLocation>
        <location evidence="1">Membrane</location>
        <topology evidence="1">Multi-pass membrane protein</topology>
    </subcellularLocation>
</comment>
<evidence type="ECO:0000256" key="2">
    <source>
        <dbReference type="ARBA" id="ARBA00009773"/>
    </source>
</evidence>
<dbReference type="InterPro" id="IPR002549">
    <property type="entry name" value="AI-2E-like"/>
</dbReference>
<feature type="transmembrane region" description="Helical" evidence="6">
    <location>
        <begin position="755"/>
        <end position="775"/>
    </location>
</feature>
<keyword evidence="8" id="KW-1185">Reference proteome</keyword>
<reference evidence="7 8" key="1">
    <citation type="submission" date="2015-12" db="EMBL/GenBank/DDBJ databases">
        <title>The genome of Folsomia candida.</title>
        <authorList>
            <person name="Faddeeva A."/>
            <person name="Derks M.F."/>
            <person name="Anvar Y."/>
            <person name="Smit S."/>
            <person name="Van Straalen N."/>
            <person name="Roelofs D."/>
        </authorList>
    </citation>
    <scope>NUCLEOTIDE SEQUENCE [LARGE SCALE GENOMIC DNA]</scope>
    <source>
        <strain evidence="7 8">VU population</strain>
        <tissue evidence="7">Whole body</tissue>
    </source>
</reference>
<feature type="transmembrane region" description="Helical" evidence="6">
    <location>
        <begin position="246"/>
        <end position="263"/>
    </location>
</feature>
<feature type="transmembrane region" description="Helical" evidence="6">
    <location>
        <begin position="660"/>
        <end position="682"/>
    </location>
</feature>
<feature type="transmembrane region" description="Helical" evidence="6">
    <location>
        <begin position="179"/>
        <end position="197"/>
    </location>
</feature>
<feature type="transmembrane region" description="Helical" evidence="6">
    <location>
        <begin position="688"/>
        <end position="707"/>
    </location>
</feature>
<feature type="transmembrane region" description="Helical" evidence="6">
    <location>
        <begin position="129"/>
        <end position="146"/>
    </location>
</feature>
<dbReference type="Proteomes" id="UP000198287">
    <property type="component" value="Unassembled WGS sequence"/>
</dbReference>
<proteinExistence type="inferred from homology"/>
<evidence type="ECO:0000256" key="5">
    <source>
        <dbReference type="ARBA" id="ARBA00023136"/>
    </source>
</evidence>
<evidence type="ECO:0000256" key="6">
    <source>
        <dbReference type="SAM" id="Phobius"/>
    </source>
</evidence>
<feature type="transmembrane region" description="Helical" evidence="6">
    <location>
        <begin position="787"/>
        <end position="806"/>
    </location>
</feature>
<feature type="transmembrane region" description="Helical" evidence="6">
    <location>
        <begin position="728"/>
        <end position="749"/>
    </location>
</feature>
<evidence type="ECO:0000313" key="7">
    <source>
        <dbReference type="EMBL" id="OXA56390.1"/>
    </source>
</evidence>
<evidence type="ECO:0000256" key="3">
    <source>
        <dbReference type="ARBA" id="ARBA00022692"/>
    </source>
</evidence>
<evidence type="ECO:0000256" key="4">
    <source>
        <dbReference type="ARBA" id="ARBA00022989"/>
    </source>
</evidence>
<dbReference type="AlphaFoldDB" id="A0A226EGD8"/>
<feature type="transmembrane region" description="Helical" evidence="6">
    <location>
        <begin position="389"/>
        <end position="408"/>
    </location>
</feature>
<dbReference type="STRING" id="158441.A0A226EGD8"/>
<keyword evidence="4 6" id="KW-1133">Transmembrane helix</keyword>
<dbReference type="OMA" id="MYMFLTP"/>
<feature type="transmembrane region" description="Helical" evidence="6">
    <location>
        <begin position="269"/>
        <end position="287"/>
    </location>
</feature>
<gene>
    <name evidence="7" type="ORF">Fcan01_09667</name>
</gene>
<dbReference type="PANTHER" id="PTHR21716:SF4">
    <property type="entry name" value="TRANSMEMBRANE PROTEIN 245"/>
    <property type="match status" value="1"/>
</dbReference>
<feature type="transmembrane region" description="Helical" evidence="6">
    <location>
        <begin position="153"/>
        <end position="173"/>
    </location>
</feature>
<evidence type="ECO:0000256" key="1">
    <source>
        <dbReference type="ARBA" id="ARBA00004141"/>
    </source>
</evidence>
<feature type="transmembrane region" description="Helical" evidence="6">
    <location>
        <begin position="826"/>
        <end position="856"/>
    </location>
</feature>
<feature type="transmembrane region" description="Helical" evidence="6">
    <location>
        <begin position="491"/>
        <end position="513"/>
    </location>
</feature>
<organism evidence="7 8">
    <name type="scientific">Folsomia candida</name>
    <name type="common">Springtail</name>
    <dbReference type="NCBI Taxonomy" id="158441"/>
    <lineage>
        <taxon>Eukaryota</taxon>
        <taxon>Metazoa</taxon>
        <taxon>Ecdysozoa</taxon>
        <taxon>Arthropoda</taxon>
        <taxon>Hexapoda</taxon>
        <taxon>Collembola</taxon>
        <taxon>Entomobryomorpha</taxon>
        <taxon>Isotomoidea</taxon>
        <taxon>Isotomidae</taxon>
        <taxon>Proisotominae</taxon>
        <taxon>Folsomia</taxon>
    </lineage>
</organism>
<protein>
    <recommendedName>
        <fullName evidence="9">Transmembrane protein 245</fullName>
    </recommendedName>
</protein>
<comment type="caution">
    <text evidence="7">The sequence shown here is derived from an EMBL/GenBank/DDBJ whole genome shotgun (WGS) entry which is preliminary data.</text>
</comment>